<reference evidence="1" key="1">
    <citation type="submission" date="2022-08" db="EMBL/GenBank/DDBJ databases">
        <authorList>
            <person name="Wang H."/>
        </authorList>
    </citation>
    <scope>NUCLEOTIDE SEQUENCE</scope>
    <source>
        <strain evidence="1">XJK33-1</strain>
    </source>
</reference>
<evidence type="ECO:0000313" key="2">
    <source>
        <dbReference type="Proteomes" id="UP001176223"/>
    </source>
</evidence>
<dbReference type="Proteomes" id="UP001176223">
    <property type="component" value="Unassembled WGS sequence"/>
</dbReference>
<protein>
    <submittedName>
        <fullName evidence="1">Uncharacterized protein</fullName>
    </submittedName>
</protein>
<evidence type="ECO:0000313" key="1">
    <source>
        <dbReference type="EMBL" id="MDL0147474.1"/>
    </source>
</evidence>
<gene>
    <name evidence="1" type="ORF">NYG95_07630</name>
</gene>
<comment type="caution">
    <text evidence="1">The sequence shown here is derived from an EMBL/GenBank/DDBJ whole genome shotgun (WGS) entry which is preliminary data.</text>
</comment>
<reference evidence="1" key="2">
    <citation type="journal article" date="2023" name="Microorganisms">
        <title>Isolation and Genomic Characteristics of Cat-Borne Campylobacter felis sp. nov. and Sheep-Borne Campylobacter ovis sp. nov.</title>
        <authorList>
            <person name="Wang H."/>
            <person name="Li Y."/>
            <person name="Gu Y."/>
            <person name="Zhou G."/>
            <person name="Chen X."/>
            <person name="Zhang X."/>
            <person name="Shao Z."/>
            <person name="Zhang J."/>
            <person name="Zhang M."/>
        </authorList>
    </citation>
    <scope>NUCLEOTIDE SEQUENCE</scope>
    <source>
        <strain evidence="1">XJK33-1</strain>
    </source>
</reference>
<dbReference type="EMBL" id="JANURU010000016">
    <property type="protein sequence ID" value="MDL0147474.1"/>
    <property type="molecule type" value="Genomic_DNA"/>
</dbReference>
<keyword evidence="2" id="KW-1185">Reference proteome</keyword>
<sequence length="201" mass="23434">MKIVELMERLRRRLKDEGVYLKFSDEELLASINQEQNMLISDLEMNVCKFEKKLNENDNVLHLPKLMLKVVVAKLNGVNLPFLNYKAHLKDNNVPTHLMGFSNMQSVAVEPKNKALGRLEVWVNLCVFHRDKEEELFLNDLFVNALLYSLVRNILQAENSELSMQKIAFFDNLLKNELSRIKDIVSNTREEQVLFSKVNEV</sequence>
<accession>A0ABT7I5G5</accession>
<name>A0ABT7I5G5_9BACT</name>
<dbReference type="RefSeq" id="WP_270977858.1">
    <property type="nucleotide sequence ID" value="NZ_JANURS010000015.1"/>
</dbReference>
<proteinExistence type="predicted"/>
<organism evidence="1 2">
    <name type="scientific">Campylobacter felis</name>
    <dbReference type="NCBI Taxonomy" id="2974565"/>
    <lineage>
        <taxon>Bacteria</taxon>
        <taxon>Pseudomonadati</taxon>
        <taxon>Campylobacterota</taxon>
        <taxon>Epsilonproteobacteria</taxon>
        <taxon>Campylobacterales</taxon>
        <taxon>Campylobacteraceae</taxon>
        <taxon>Campylobacter</taxon>
    </lineage>
</organism>